<dbReference type="InterPro" id="IPR019734">
    <property type="entry name" value="TPR_rpt"/>
</dbReference>
<dbReference type="PANTHER" id="PTHR45011:SF1">
    <property type="entry name" value="DAP3-BINDING CELL DEATH ENHANCER 1"/>
    <property type="match status" value="1"/>
</dbReference>
<organism evidence="3 4">
    <name type="scientific">Nocardiopsis alba (strain ATCC BAA-2165 / BE74)</name>
    <dbReference type="NCBI Taxonomy" id="1205910"/>
    <lineage>
        <taxon>Bacteria</taxon>
        <taxon>Bacillati</taxon>
        <taxon>Actinomycetota</taxon>
        <taxon>Actinomycetes</taxon>
        <taxon>Streptosporangiales</taxon>
        <taxon>Nocardiopsidaceae</taxon>
        <taxon>Nocardiopsis</taxon>
    </lineage>
</organism>
<dbReference type="Pfam" id="PF13424">
    <property type="entry name" value="TPR_12"/>
    <property type="match status" value="1"/>
</dbReference>
<sequence>MGTHDLPLDADGTGRVSGVARSPRAPSVPGPVVAVVDNRMRDNHGVSIQARDINGPITVHPRTDASVPGWVDTALPVHRCDVGESGVHNALPGDEGEGLPPYVARDVDEEIDRRLAAVSEAPRGGLVLVTGASTAGKTRAMVEALGRTLPDRMLVAPPEGADLRALPAWLGERAESAPQGWVVWLDDLERHLGSSGLTPTLVAELGLAGAVVAATIRRNHLEALRPSPTDRAFTAEGVGYAVLKTPPVVVERRWNPQERDRARASGDERLVQAADDERFGVAEQLAAGPLLQQAWNGGPDGGHARGYALVAAAVGLAEAGVSSPLTREQIQAVHVAYLPAPPPLPEEDDQAWEWATCPRSGMAGLLVPADHEGRRWRAFDYLTHQGPLPEAVWRTALETTTGQERLDVGLTAHSADLYDVAEAAWTPLAEQGYNAAMVDLGLLLEEVGRVGEAEAWLRLAADKGEINAMHAFGILLYRSGRLEEAEPWYRRAAEGGLAGAMFNFGLLLQEVGRLEEAESWYRRAADVDEIDAMGNLAILLSRSGRFGEAESWYRRAAERGRSDAMFNLGLLLKGLGRDGEAEAWFRWAAEEGEVKAMNNLGLMLEEAGRIGEAEAWYRRAVDGGDTEAVFNLGLLMHREGRSKGAEEWYRRAAAEGDPGAMSNLGVLLNDAGRVEEAVSWFRQAADAGHPGAAHNLAVLLGEAGRGREAEAW</sequence>
<reference evidence="3 4" key="1">
    <citation type="journal article" date="2012" name="J. Bacteriol.">
        <title>Whole-Genome Sequence of Nocardiopsis alba Strain ATCC BAA-2165, Associated with Honeybees.</title>
        <authorList>
            <person name="Qiao J."/>
            <person name="Chen L."/>
            <person name="Li Y."/>
            <person name="Wang J."/>
            <person name="Zhang W."/>
            <person name="Chen S."/>
        </authorList>
    </citation>
    <scope>NUCLEOTIDE SEQUENCE [LARGE SCALE GENOMIC DNA]</scope>
    <source>
        <strain evidence="4">ATCC BAA-2165 / BE74</strain>
    </source>
</reference>
<dbReference type="Pfam" id="PF07721">
    <property type="entry name" value="TPR_4"/>
    <property type="match status" value="3"/>
</dbReference>
<dbReference type="AlphaFoldDB" id="J7LF87"/>
<evidence type="ECO:0000256" key="1">
    <source>
        <dbReference type="PROSITE-ProRule" id="PRU00339"/>
    </source>
</evidence>
<proteinExistence type="predicted"/>
<reference evidence="4" key="2">
    <citation type="submission" date="2012-08" db="EMBL/GenBank/DDBJ databases">
        <title>Whole-genome sequence of Nocardiopsis alba strain ATCC BAA-2165 associated with honeybees.</title>
        <authorList>
            <person name="Qiao J."/>
            <person name="Chen L."/>
            <person name="Li Y."/>
            <person name="Wang J."/>
            <person name="Zhang W."/>
            <person name="Chen S."/>
        </authorList>
    </citation>
    <scope>NUCLEOTIDE SEQUENCE [LARGE SCALE GENOMIC DNA]</scope>
    <source>
        <strain evidence="4">ATCC BAA-2165 / BE74</strain>
    </source>
</reference>
<dbReference type="Pfam" id="PF13432">
    <property type="entry name" value="TPR_16"/>
    <property type="match status" value="1"/>
</dbReference>
<keyword evidence="1" id="KW-0802">TPR repeat</keyword>
<evidence type="ECO:0000256" key="2">
    <source>
        <dbReference type="SAM" id="MobiDB-lite"/>
    </source>
</evidence>
<dbReference type="PROSITE" id="PS50005">
    <property type="entry name" value="TPR"/>
    <property type="match status" value="1"/>
</dbReference>
<dbReference type="Gene3D" id="1.25.40.10">
    <property type="entry name" value="Tetratricopeptide repeat domain"/>
    <property type="match status" value="3"/>
</dbReference>
<dbReference type="InterPro" id="IPR011990">
    <property type="entry name" value="TPR-like_helical_dom_sf"/>
</dbReference>
<dbReference type="PATRIC" id="fig|1205910.3.peg.4690"/>
<feature type="compositionally biased region" description="Low complexity" evidence="2">
    <location>
        <begin position="20"/>
        <end position="29"/>
    </location>
</feature>
<dbReference type="KEGG" id="nal:B005_4964"/>
<protein>
    <submittedName>
        <fullName evidence="3">TPR repeat family protein</fullName>
    </submittedName>
</protein>
<dbReference type="InterPro" id="IPR011717">
    <property type="entry name" value="TPR-4"/>
</dbReference>
<gene>
    <name evidence="3" type="ordered locus">B005_4964</name>
</gene>
<dbReference type="InterPro" id="IPR006597">
    <property type="entry name" value="Sel1-like"/>
</dbReference>
<dbReference type="STRING" id="1205910.B005_4964"/>
<dbReference type="InterPro" id="IPR052748">
    <property type="entry name" value="ISR_Activator"/>
</dbReference>
<dbReference type="EMBL" id="CP003788">
    <property type="protein sequence ID" value="AFR10095.1"/>
    <property type="molecule type" value="Genomic_DNA"/>
</dbReference>
<dbReference type="SMART" id="SM00671">
    <property type="entry name" value="SEL1"/>
    <property type="match status" value="7"/>
</dbReference>
<dbReference type="HOGENOM" id="CLU_023851_0_0_11"/>
<feature type="repeat" description="TPR" evidence="1">
    <location>
        <begin position="498"/>
        <end position="531"/>
    </location>
</feature>
<accession>J7LF87</accession>
<evidence type="ECO:0000313" key="3">
    <source>
        <dbReference type="EMBL" id="AFR10095.1"/>
    </source>
</evidence>
<dbReference type="SMART" id="SM00028">
    <property type="entry name" value="TPR"/>
    <property type="match status" value="4"/>
</dbReference>
<dbReference type="PANTHER" id="PTHR45011">
    <property type="entry name" value="DAP3-BINDING CELL DEATH ENHANCER 1"/>
    <property type="match status" value="1"/>
</dbReference>
<dbReference type="SUPFAM" id="SSF81901">
    <property type="entry name" value="HCP-like"/>
    <property type="match status" value="2"/>
</dbReference>
<evidence type="ECO:0000313" key="4">
    <source>
        <dbReference type="Proteomes" id="UP000003779"/>
    </source>
</evidence>
<name>J7LF87_NOCAA</name>
<dbReference type="eggNOG" id="COG0790">
    <property type="taxonomic scope" value="Bacteria"/>
</dbReference>
<feature type="region of interest" description="Disordered" evidence="2">
    <location>
        <begin position="1"/>
        <end position="29"/>
    </location>
</feature>
<dbReference type="Pfam" id="PF13374">
    <property type="entry name" value="TPR_10"/>
    <property type="match status" value="2"/>
</dbReference>
<dbReference type="Proteomes" id="UP000003779">
    <property type="component" value="Chromosome"/>
</dbReference>
<dbReference type="GO" id="GO:0042802">
    <property type="term" value="F:identical protein binding"/>
    <property type="evidence" value="ECO:0007669"/>
    <property type="project" value="InterPro"/>
</dbReference>